<dbReference type="Proteomes" id="UP000636888">
    <property type="component" value="Unassembled WGS sequence"/>
</dbReference>
<dbReference type="EMBL" id="JAEMHM010000003">
    <property type="protein sequence ID" value="MBJ6723924.1"/>
    <property type="molecule type" value="Genomic_DNA"/>
</dbReference>
<dbReference type="AlphaFoldDB" id="A0A8J7JDU6"/>
<feature type="domain" description="FdhE N-terminal" evidence="3">
    <location>
        <begin position="22"/>
        <end position="175"/>
    </location>
</feature>
<dbReference type="RefSeq" id="WP_199382765.1">
    <property type="nucleotide sequence ID" value="NZ_JAEMHM010000003.1"/>
</dbReference>
<name>A0A8J7JDU6_9BACT</name>
<keyword evidence="1 2" id="KW-0963">Cytoplasm</keyword>
<proteinExistence type="inferred from homology"/>
<gene>
    <name evidence="2 6" type="primary">fdhE</name>
    <name evidence="6" type="ORF">JFN93_04305</name>
</gene>
<comment type="function">
    <text evidence="2">Necessary for formate dehydrogenase activity.</text>
</comment>
<dbReference type="PANTHER" id="PTHR37689:SF1">
    <property type="entry name" value="PROTEIN FDHE"/>
    <property type="match status" value="1"/>
</dbReference>
<dbReference type="Gene3D" id="3.90.1670.10">
    <property type="entry name" value="FdhE-like domain"/>
    <property type="match status" value="1"/>
</dbReference>
<dbReference type="InterPro" id="IPR006452">
    <property type="entry name" value="Formate_DH_accessory"/>
</dbReference>
<reference evidence="6" key="1">
    <citation type="submission" date="2020-12" db="EMBL/GenBank/DDBJ databases">
        <title>Geomonas sp. Red875, isolated from river sediment.</title>
        <authorList>
            <person name="Xu Z."/>
            <person name="Zhang Z."/>
            <person name="Masuda Y."/>
            <person name="Itoh H."/>
            <person name="Senoo K."/>
        </authorList>
    </citation>
    <scope>NUCLEOTIDE SEQUENCE</scope>
    <source>
        <strain evidence="6">Red875</strain>
    </source>
</reference>
<sequence length="309" mass="32768">MNSGNNIKTPGELTPPSASIKPLLRPGRDIFAQRAARLRRLSRESSLGSYLAFLALLSDAQQHALDRFPPLPSRSIDPVFAPGGPPLAAASWGRDGAWRAGLTAILDELSQGGVPREVRDTVADLRASTENRLERLADQVLAGNLEGVAPGELPFIAAALQVYWVQMAVGLDEPDGNRLSPSGVCPVCGSPPVAGVVHASGSEQGLRYLCCSLCASQWHLVRLTCSACDATQGVDYYTLEGSDGAVKAEGCDSCGSYLKLFYLEKDGQMEPMADDLATLALDMLLEREGKASSGCNPFFHPGEVATTPI</sequence>
<evidence type="ECO:0000259" key="4">
    <source>
        <dbReference type="Pfam" id="PF24859"/>
    </source>
</evidence>
<dbReference type="GO" id="GO:0008199">
    <property type="term" value="F:ferric iron binding"/>
    <property type="evidence" value="ECO:0007669"/>
    <property type="project" value="TreeGrafter"/>
</dbReference>
<dbReference type="CDD" id="cd16341">
    <property type="entry name" value="FdhE"/>
    <property type="match status" value="1"/>
</dbReference>
<feature type="domain" description="FdhE C-terminal" evidence="5">
    <location>
        <begin position="224"/>
        <end position="299"/>
    </location>
</feature>
<protein>
    <recommendedName>
        <fullName evidence="2">Protein FdhE homolog</fullName>
    </recommendedName>
</protein>
<dbReference type="InterPro" id="IPR056797">
    <property type="entry name" value="FdhE_central"/>
</dbReference>
<evidence type="ECO:0000259" key="3">
    <source>
        <dbReference type="Pfam" id="PF04216"/>
    </source>
</evidence>
<dbReference type="Pfam" id="PF04216">
    <property type="entry name" value="FdhE_N"/>
    <property type="match status" value="1"/>
</dbReference>
<dbReference type="InterPro" id="IPR056774">
    <property type="entry name" value="FdhE_N"/>
</dbReference>
<feature type="domain" description="FdhE central" evidence="4">
    <location>
        <begin position="184"/>
        <end position="222"/>
    </location>
</feature>
<dbReference type="PANTHER" id="PTHR37689">
    <property type="entry name" value="PROTEIN FDHE"/>
    <property type="match status" value="1"/>
</dbReference>
<dbReference type="Pfam" id="PF24860">
    <property type="entry name" value="FdhE_C"/>
    <property type="match status" value="1"/>
</dbReference>
<dbReference type="NCBIfam" id="TIGR01562">
    <property type="entry name" value="FdhE"/>
    <property type="match status" value="1"/>
</dbReference>
<dbReference type="GO" id="GO:0051604">
    <property type="term" value="P:protein maturation"/>
    <property type="evidence" value="ECO:0007669"/>
    <property type="project" value="TreeGrafter"/>
</dbReference>
<evidence type="ECO:0000313" key="6">
    <source>
        <dbReference type="EMBL" id="MBJ6723924.1"/>
    </source>
</evidence>
<comment type="similarity">
    <text evidence="2">Belongs to the FdhE family.</text>
</comment>
<accession>A0A8J7JDU6</accession>
<dbReference type="InterPro" id="IPR024064">
    <property type="entry name" value="FdhE-like_sf"/>
</dbReference>
<dbReference type="PIRSF" id="PIRSF018296">
    <property type="entry name" value="Format_dh_formtn"/>
    <property type="match status" value="1"/>
</dbReference>
<dbReference type="GO" id="GO:0005829">
    <property type="term" value="C:cytosol"/>
    <property type="evidence" value="ECO:0007669"/>
    <property type="project" value="TreeGrafter"/>
</dbReference>
<dbReference type="HAMAP" id="MF_00611">
    <property type="entry name" value="FdeH"/>
    <property type="match status" value="1"/>
</dbReference>
<comment type="subcellular location">
    <subcellularLocation>
        <location evidence="2">Cytoplasm</location>
    </subcellularLocation>
</comment>
<dbReference type="InterPro" id="IPR056796">
    <property type="entry name" value="FdhE_C"/>
</dbReference>
<evidence type="ECO:0000259" key="5">
    <source>
        <dbReference type="Pfam" id="PF24860"/>
    </source>
</evidence>
<organism evidence="6 7">
    <name type="scientific">Geomesophilobacter sediminis</name>
    <dbReference type="NCBI Taxonomy" id="2798584"/>
    <lineage>
        <taxon>Bacteria</taxon>
        <taxon>Pseudomonadati</taxon>
        <taxon>Thermodesulfobacteriota</taxon>
        <taxon>Desulfuromonadia</taxon>
        <taxon>Geobacterales</taxon>
        <taxon>Geobacteraceae</taxon>
        <taxon>Geomesophilobacter</taxon>
    </lineage>
</organism>
<dbReference type="SUPFAM" id="SSF144020">
    <property type="entry name" value="FdhE-like"/>
    <property type="match status" value="1"/>
</dbReference>
<dbReference type="Pfam" id="PF24859">
    <property type="entry name" value="FdhE_central"/>
    <property type="match status" value="1"/>
</dbReference>
<comment type="caution">
    <text evidence="6">The sequence shown here is derived from an EMBL/GenBank/DDBJ whole genome shotgun (WGS) entry which is preliminary data.</text>
</comment>
<evidence type="ECO:0000256" key="1">
    <source>
        <dbReference type="ARBA" id="ARBA00022490"/>
    </source>
</evidence>
<evidence type="ECO:0000313" key="7">
    <source>
        <dbReference type="Proteomes" id="UP000636888"/>
    </source>
</evidence>
<keyword evidence="7" id="KW-1185">Reference proteome</keyword>
<evidence type="ECO:0000256" key="2">
    <source>
        <dbReference type="HAMAP-Rule" id="MF_00611"/>
    </source>
</evidence>